<gene>
    <name evidence="1" type="ORF">L497_1671</name>
</gene>
<dbReference type="GeneID" id="93122048"/>
<dbReference type="SUPFAM" id="SSF51905">
    <property type="entry name" value="FAD/NAD(P)-binding domain"/>
    <property type="match status" value="1"/>
</dbReference>
<dbReference type="AlphaFoldDB" id="A0A158M0B4"/>
<reference evidence="1 2" key="1">
    <citation type="submission" date="2014-03" db="EMBL/GenBank/DDBJ databases">
        <title>Genome sequence of Bordetella holmseii.</title>
        <authorList>
            <person name="Harvill E."/>
            <person name="Goodfield L.L."/>
            <person name="Ivanov Y."/>
            <person name="Meyer J.A."/>
            <person name="Newth C."/>
            <person name="Cassiday P."/>
            <person name="Tondella M.L."/>
            <person name="Liao P."/>
            <person name="Zimmerman J."/>
            <person name="Meert K."/>
            <person name="Wessel D."/>
            <person name="Berger J."/>
            <person name="Dean J.M."/>
            <person name="Holubkov R."/>
            <person name="Burr J."/>
            <person name="Liu T."/>
            <person name="Brinkac L.M."/>
            <person name="Sanka R."/>
            <person name="Kim M."/>
            <person name="Losada L."/>
        </authorList>
    </citation>
    <scope>NUCLEOTIDE SEQUENCE [LARGE SCALE GENOMIC DNA]</scope>
    <source>
        <strain evidence="1 2">CDC-H585-BH</strain>
    </source>
</reference>
<dbReference type="Proteomes" id="UP000026682">
    <property type="component" value="Unassembled WGS sequence"/>
</dbReference>
<dbReference type="RefSeq" id="WP_017685981.1">
    <property type="nucleotide sequence ID" value="NZ_JFZZ01000120.1"/>
</dbReference>
<evidence type="ECO:0000313" key="1">
    <source>
        <dbReference type="EMBL" id="KAK88376.1"/>
    </source>
</evidence>
<organism evidence="1 2">
    <name type="scientific">Bordetella holmesii CDC-H585-BH</name>
    <dbReference type="NCBI Taxonomy" id="1331206"/>
    <lineage>
        <taxon>Bacteria</taxon>
        <taxon>Pseudomonadati</taxon>
        <taxon>Pseudomonadota</taxon>
        <taxon>Betaproteobacteria</taxon>
        <taxon>Burkholderiales</taxon>
        <taxon>Alcaligenaceae</taxon>
        <taxon>Bordetella</taxon>
    </lineage>
</organism>
<evidence type="ECO:0000313" key="2">
    <source>
        <dbReference type="Proteomes" id="UP000026682"/>
    </source>
</evidence>
<accession>A0A158M0B4</accession>
<dbReference type="PANTHER" id="PTHR42841">
    <property type="entry name" value="AMINE OXIDASE"/>
    <property type="match status" value="1"/>
</dbReference>
<dbReference type="PRINTS" id="PR00419">
    <property type="entry name" value="ADXRDTASE"/>
</dbReference>
<dbReference type="EMBL" id="JFZZ01000120">
    <property type="protein sequence ID" value="KAK88376.1"/>
    <property type="molecule type" value="Genomic_DNA"/>
</dbReference>
<dbReference type="Gene3D" id="3.50.50.60">
    <property type="entry name" value="FAD/NAD(P)-binding domain"/>
    <property type="match status" value="1"/>
</dbReference>
<sequence>MSPHNARIVIVGAGLSGLYAAYLLARQGVTDYVVLEAREAPGGRIASADASGQVVSHGAAQASSVDRFDLGPAWFWPGYQREL</sequence>
<name>A0A158M0B4_9BORD</name>
<proteinExistence type="predicted"/>
<dbReference type="PATRIC" id="fig|1331206.3.peg.2947"/>
<protein>
    <submittedName>
        <fullName evidence="1">NAD(P)-binding Rossmann-like domain protein</fullName>
    </submittedName>
</protein>
<comment type="caution">
    <text evidence="1">The sequence shown here is derived from an EMBL/GenBank/DDBJ whole genome shotgun (WGS) entry which is preliminary data.</text>
</comment>
<dbReference type="Pfam" id="PF13450">
    <property type="entry name" value="NAD_binding_8"/>
    <property type="match status" value="1"/>
</dbReference>
<dbReference type="InterPro" id="IPR036188">
    <property type="entry name" value="FAD/NAD-bd_sf"/>
</dbReference>